<organism evidence="2 4">
    <name type="scientific">Geomonas paludis</name>
    <dbReference type="NCBI Taxonomy" id="2740185"/>
    <lineage>
        <taxon>Bacteria</taxon>
        <taxon>Pseudomonadati</taxon>
        <taxon>Thermodesulfobacteriota</taxon>
        <taxon>Desulfuromonadia</taxon>
        <taxon>Geobacterales</taxon>
        <taxon>Geobacteraceae</taxon>
        <taxon>Geomonas</taxon>
    </lineage>
</organism>
<accession>A0A6V8N1G7</accession>
<proteinExistence type="predicted"/>
<dbReference type="InterPro" id="IPR007922">
    <property type="entry name" value="DciA-like"/>
</dbReference>
<evidence type="ECO:0000313" key="3">
    <source>
        <dbReference type="EMBL" id="UPU36784.1"/>
    </source>
</evidence>
<evidence type="ECO:0000256" key="1">
    <source>
        <dbReference type="SAM" id="MobiDB-lite"/>
    </source>
</evidence>
<evidence type="ECO:0000313" key="2">
    <source>
        <dbReference type="EMBL" id="GFO66282.1"/>
    </source>
</evidence>
<evidence type="ECO:0000313" key="4">
    <source>
        <dbReference type="Proteomes" id="UP000568888"/>
    </source>
</evidence>
<feature type="region of interest" description="Disordered" evidence="1">
    <location>
        <begin position="118"/>
        <end position="138"/>
    </location>
</feature>
<reference evidence="2" key="2">
    <citation type="journal article" date="2021" name="Int. J. Syst. Evol. Microbiol.">
        <title>Geomonas silvestris sp. nov., Geomonas paludis sp. nov. and Geomonas limicola sp. nov., isolated from terrestrial environments, and emended description of the genus Geomonas.</title>
        <authorList>
            <person name="Itoh H."/>
            <person name="Xu Z."/>
            <person name="Masuda Y."/>
            <person name="Ushijima N."/>
            <person name="Hayakawa C."/>
            <person name="Shiratori Y."/>
            <person name="Senoo K."/>
        </authorList>
    </citation>
    <scope>NUCLEOTIDE SEQUENCE</scope>
    <source>
        <strain evidence="2">Red736</strain>
    </source>
</reference>
<dbReference type="Pfam" id="PF05258">
    <property type="entry name" value="DciA"/>
    <property type="match status" value="1"/>
</dbReference>
<dbReference type="EMBL" id="CP096574">
    <property type="protein sequence ID" value="UPU36784.1"/>
    <property type="molecule type" value="Genomic_DNA"/>
</dbReference>
<evidence type="ECO:0000313" key="5">
    <source>
        <dbReference type="Proteomes" id="UP000831485"/>
    </source>
</evidence>
<keyword evidence="5" id="KW-1185">Reference proteome</keyword>
<dbReference type="Proteomes" id="UP000831485">
    <property type="component" value="Chromosome"/>
</dbReference>
<gene>
    <name evidence="2" type="ORF">GMPD_42010</name>
    <name evidence="3" type="ORF">M1B72_03470</name>
</gene>
<dbReference type="Proteomes" id="UP000568888">
    <property type="component" value="Unassembled WGS sequence"/>
</dbReference>
<dbReference type="PANTHER" id="PTHR36456">
    <property type="entry name" value="UPF0232 PROTEIN SCO3875"/>
    <property type="match status" value="1"/>
</dbReference>
<reference evidence="3" key="3">
    <citation type="submission" date="2022-04" db="EMBL/GenBank/DDBJ databases">
        <authorList>
            <person name="Liu G."/>
        </authorList>
    </citation>
    <scope>NUCLEOTIDE SEQUENCE</scope>
    <source>
        <strain evidence="3">RG22</strain>
    </source>
</reference>
<sequence length="160" mass="18181">MTSNKRPKMKRPAPVTDLLTALLRGTPAELRLKEGRIWEVWDEAVGDKIAAHAQPATFREGTLTLHVDSPPWLQQLTYLKKELISKVNEALDQELVKEIQLKSGKVRKPSGTVINKPARRELSAEEQAWAKEQAESAADPELRAIFESLIRKDREHQKKD</sequence>
<dbReference type="RefSeq" id="WP_246405049.1">
    <property type="nucleotide sequence ID" value="NZ_BLXY01000020.1"/>
</dbReference>
<dbReference type="AlphaFoldDB" id="A0A6V8N1G7"/>
<dbReference type="EMBL" id="BLXY01000020">
    <property type="protein sequence ID" value="GFO66282.1"/>
    <property type="molecule type" value="Genomic_DNA"/>
</dbReference>
<dbReference type="PANTHER" id="PTHR36456:SF1">
    <property type="entry name" value="UPF0232 PROTEIN SCO3875"/>
    <property type="match status" value="1"/>
</dbReference>
<protein>
    <submittedName>
        <fullName evidence="3">DUF721 domain-containing protein</fullName>
    </submittedName>
</protein>
<name>A0A6V8N1G7_9BACT</name>
<reference evidence="4" key="1">
    <citation type="submission" date="2020-06" db="EMBL/GenBank/DDBJ databases">
        <title>Draft genomic sequecing of Geomonas sp. Red736.</title>
        <authorList>
            <person name="Itoh H."/>
            <person name="Xu Z.X."/>
            <person name="Ushijima N."/>
            <person name="Masuda Y."/>
            <person name="Shiratori Y."/>
            <person name="Senoo K."/>
        </authorList>
    </citation>
    <scope>NUCLEOTIDE SEQUENCE [LARGE SCALE GENOMIC DNA]</scope>
    <source>
        <strain evidence="4">Red736</strain>
    </source>
</reference>